<sequence length="56" mass="5457">MARRAVVVDSGPDGLSAAPVLGRAACGVAGGPDELSAAELGTVARRLAAERGRSAP</sequence>
<accession>A0ABU0Z5E0</accession>
<evidence type="ECO:0000313" key="2">
    <source>
        <dbReference type="Proteomes" id="UP001235133"/>
    </source>
</evidence>
<reference evidence="1 2" key="1">
    <citation type="submission" date="2023-08" db="EMBL/GenBank/DDBJ databases">
        <title>Microbacterium psychrotolerans sp. nov., a psychrotolerant bacterium isolated from soil in Heilongjiang Province, China.</title>
        <authorList>
            <person name="An P."/>
            <person name="Zhao D."/>
            <person name="Xiang H."/>
        </authorList>
    </citation>
    <scope>NUCLEOTIDE SEQUENCE [LARGE SCALE GENOMIC DNA]</scope>
    <source>
        <strain evidence="1 2">QXD-8</strain>
    </source>
</reference>
<gene>
    <name evidence="1" type="ORF">Q9R08_17620</name>
</gene>
<dbReference type="Proteomes" id="UP001235133">
    <property type="component" value="Unassembled WGS sequence"/>
</dbReference>
<proteinExistence type="predicted"/>
<evidence type="ECO:0000313" key="1">
    <source>
        <dbReference type="EMBL" id="MDQ7879814.1"/>
    </source>
</evidence>
<comment type="caution">
    <text evidence="1">The sequence shown here is derived from an EMBL/GenBank/DDBJ whole genome shotgun (WGS) entry which is preliminary data.</text>
</comment>
<dbReference type="RefSeq" id="WP_308869471.1">
    <property type="nucleotide sequence ID" value="NZ_JAVFWO010000006.1"/>
</dbReference>
<protein>
    <submittedName>
        <fullName evidence="1">Uncharacterized protein</fullName>
    </submittedName>
</protein>
<name>A0ABU0Z5E0_9MICO</name>
<dbReference type="EMBL" id="JAVFWO010000006">
    <property type="protein sequence ID" value="MDQ7879814.1"/>
    <property type="molecule type" value="Genomic_DNA"/>
</dbReference>
<keyword evidence="2" id="KW-1185">Reference proteome</keyword>
<organism evidence="1 2">
    <name type="scientific">Microbacterium psychrotolerans</name>
    <dbReference type="NCBI Taxonomy" id="3068321"/>
    <lineage>
        <taxon>Bacteria</taxon>
        <taxon>Bacillati</taxon>
        <taxon>Actinomycetota</taxon>
        <taxon>Actinomycetes</taxon>
        <taxon>Micrococcales</taxon>
        <taxon>Microbacteriaceae</taxon>
        <taxon>Microbacterium</taxon>
    </lineage>
</organism>